<keyword evidence="3" id="KW-1185">Reference proteome</keyword>
<protein>
    <submittedName>
        <fullName evidence="4">HotDog ACOT-type domain-containing protein</fullName>
    </submittedName>
</protein>
<evidence type="ECO:0000313" key="3">
    <source>
        <dbReference type="Proteomes" id="UP000887574"/>
    </source>
</evidence>
<keyword evidence="2" id="KW-0378">Hydrolase</keyword>
<dbReference type="InterPro" id="IPR029069">
    <property type="entry name" value="HotDog_dom_sf"/>
</dbReference>
<dbReference type="WBParaSite" id="jg25805">
    <property type="protein sequence ID" value="jg25805"/>
    <property type="gene ID" value="jg25805"/>
</dbReference>
<dbReference type="PANTHER" id="PTHR12655:SF0">
    <property type="entry name" value="ACYL-COENZYME A THIOESTERASE 9, MITOCHONDRIAL"/>
    <property type="match status" value="1"/>
</dbReference>
<dbReference type="GO" id="GO:0006637">
    <property type="term" value="P:acyl-CoA metabolic process"/>
    <property type="evidence" value="ECO:0007669"/>
    <property type="project" value="TreeGrafter"/>
</dbReference>
<dbReference type="PANTHER" id="PTHR12655">
    <property type="entry name" value="ACYL-COA THIOESTERASE"/>
    <property type="match status" value="1"/>
</dbReference>
<name>A0A915E3I2_9BILA</name>
<dbReference type="AlphaFoldDB" id="A0A915E3I2"/>
<organism evidence="3 4">
    <name type="scientific">Ditylenchus dipsaci</name>
    <dbReference type="NCBI Taxonomy" id="166011"/>
    <lineage>
        <taxon>Eukaryota</taxon>
        <taxon>Metazoa</taxon>
        <taxon>Ecdysozoa</taxon>
        <taxon>Nematoda</taxon>
        <taxon>Chromadorea</taxon>
        <taxon>Rhabditida</taxon>
        <taxon>Tylenchina</taxon>
        <taxon>Tylenchomorpha</taxon>
        <taxon>Sphaerularioidea</taxon>
        <taxon>Anguinidae</taxon>
        <taxon>Anguininae</taxon>
        <taxon>Ditylenchus</taxon>
    </lineage>
</organism>
<accession>A0A915E3I2</accession>
<dbReference type="GO" id="GO:0005739">
    <property type="term" value="C:mitochondrion"/>
    <property type="evidence" value="ECO:0007669"/>
    <property type="project" value="TreeGrafter"/>
</dbReference>
<sequence>MISTALRSCRVLAHQVASNTASQLLTIKQINEVLATHVAALPSCKNIVHDPKKEHSVADSIDSVVIPLAQTLLSDLDTFAVWLSYKHNQGPEVPMGSPNHPPMIAVTACVDKINLQNRVIRSDLDIIMSGMVTWVGRSSTEITMHLAQKYGEDDLRDVLTARFVMVSMEPTGKKSVPNVALKLETEEDKAWFDKGEYAKNVRRSREQNSLFKTPPTEIERTMIHDLFLKAMDTSNMHGKLPENHVWMRDARAKLEN</sequence>
<reference evidence="4" key="1">
    <citation type="submission" date="2022-11" db="UniProtKB">
        <authorList>
            <consortium name="WormBaseParasite"/>
        </authorList>
    </citation>
    <scope>IDENTIFICATION</scope>
</reference>
<proteinExistence type="inferred from homology"/>
<comment type="similarity">
    <text evidence="1">Belongs to the acyl coenzyme A hydrolase family.</text>
</comment>
<evidence type="ECO:0000256" key="2">
    <source>
        <dbReference type="ARBA" id="ARBA00022801"/>
    </source>
</evidence>
<dbReference type="SUPFAM" id="SSF54637">
    <property type="entry name" value="Thioesterase/thiol ester dehydrase-isomerase"/>
    <property type="match status" value="1"/>
</dbReference>
<dbReference type="Gene3D" id="3.10.129.10">
    <property type="entry name" value="Hotdog Thioesterase"/>
    <property type="match status" value="1"/>
</dbReference>
<evidence type="ECO:0000313" key="4">
    <source>
        <dbReference type="WBParaSite" id="jg25805"/>
    </source>
</evidence>
<dbReference type="Proteomes" id="UP000887574">
    <property type="component" value="Unplaced"/>
</dbReference>
<dbReference type="GO" id="GO:0047617">
    <property type="term" value="F:fatty acyl-CoA hydrolase activity"/>
    <property type="evidence" value="ECO:0007669"/>
    <property type="project" value="TreeGrafter"/>
</dbReference>
<evidence type="ECO:0000256" key="1">
    <source>
        <dbReference type="ARBA" id="ARBA00010458"/>
    </source>
</evidence>